<comment type="similarity">
    <text evidence="2">Belongs to the HsdR family.</text>
</comment>
<keyword evidence="4" id="KW-0540">Nuclease</keyword>
<evidence type="ECO:0000256" key="7">
    <source>
        <dbReference type="ARBA" id="ARBA00022759"/>
    </source>
</evidence>
<evidence type="ECO:0000256" key="2">
    <source>
        <dbReference type="ARBA" id="ARBA00008598"/>
    </source>
</evidence>
<accession>A0ABX9PQV9</accession>
<keyword evidence="13" id="KW-1185">Reference proteome</keyword>
<evidence type="ECO:0000256" key="9">
    <source>
        <dbReference type="ARBA" id="ARBA00022840"/>
    </source>
</evidence>
<keyword evidence="10" id="KW-0238">DNA-binding</keyword>
<keyword evidence="8" id="KW-0378">Hydrolase</keyword>
<evidence type="ECO:0000259" key="11">
    <source>
        <dbReference type="Pfam" id="PF04313"/>
    </source>
</evidence>
<feature type="domain" description="Restriction endonuclease type I HsdR N-terminal" evidence="11">
    <location>
        <begin position="41"/>
        <end position="139"/>
    </location>
</feature>
<reference evidence="12 13" key="1">
    <citation type="submission" date="2017-08" db="EMBL/GenBank/DDBJ databases">
        <title>Comparative genomics of bacteria isolated from necrotic lesions of AOD affected trees.</title>
        <authorList>
            <person name="Doonan J."/>
            <person name="Denman S."/>
            <person name="Mcdonald J.E."/>
        </authorList>
    </citation>
    <scope>NUCLEOTIDE SEQUENCE [LARGE SCALE GENOMIC DNA]</scope>
    <source>
        <strain evidence="12 13">CIP 105588</strain>
    </source>
</reference>
<dbReference type="Proteomes" id="UP000284853">
    <property type="component" value="Unassembled WGS sequence"/>
</dbReference>
<dbReference type="PANTHER" id="PTHR30195:SF15">
    <property type="entry name" value="TYPE I RESTRICTION ENZYME HINDI ENDONUCLEASE SUBUNIT"/>
    <property type="match status" value="1"/>
</dbReference>
<evidence type="ECO:0000256" key="10">
    <source>
        <dbReference type="ARBA" id="ARBA00023125"/>
    </source>
</evidence>
<evidence type="ECO:0000256" key="8">
    <source>
        <dbReference type="ARBA" id="ARBA00022801"/>
    </source>
</evidence>
<evidence type="ECO:0000256" key="1">
    <source>
        <dbReference type="ARBA" id="ARBA00000851"/>
    </source>
</evidence>
<comment type="caution">
    <text evidence="12">The sequence shown here is derived from an EMBL/GenBank/DDBJ whole genome shotgun (WGS) entry which is preliminary data.</text>
</comment>
<protein>
    <recommendedName>
        <fullName evidence="3">type I site-specific deoxyribonuclease</fullName>
        <ecNumber evidence="3">3.1.21.3</ecNumber>
    </recommendedName>
</protein>
<evidence type="ECO:0000256" key="3">
    <source>
        <dbReference type="ARBA" id="ARBA00012654"/>
    </source>
</evidence>
<dbReference type="InterPro" id="IPR051268">
    <property type="entry name" value="Type-I_R_enzyme_R_subunit"/>
</dbReference>
<dbReference type="EC" id="3.1.21.3" evidence="3"/>
<organism evidence="12 13">
    <name type="scientific">Rahnella variigena</name>
    <dbReference type="NCBI Taxonomy" id="574964"/>
    <lineage>
        <taxon>Bacteria</taxon>
        <taxon>Pseudomonadati</taxon>
        <taxon>Pseudomonadota</taxon>
        <taxon>Gammaproteobacteria</taxon>
        <taxon>Enterobacterales</taxon>
        <taxon>Yersiniaceae</taxon>
        <taxon>Rahnella</taxon>
    </lineage>
</organism>
<dbReference type="Pfam" id="PF04313">
    <property type="entry name" value="HSDR_N"/>
    <property type="match status" value="1"/>
</dbReference>
<keyword evidence="5" id="KW-0547">Nucleotide-binding</keyword>
<dbReference type="Gene3D" id="3.90.1570.50">
    <property type="match status" value="1"/>
</dbReference>
<dbReference type="InterPro" id="IPR007409">
    <property type="entry name" value="Restrct_endonuc_type1_HsdR_N"/>
</dbReference>
<evidence type="ECO:0000313" key="12">
    <source>
        <dbReference type="EMBL" id="RKF66877.1"/>
    </source>
</evidence>
<gene>
    <name evidence="12" type="ORF">CKQ54_00010</name>
</gene>
<name>A0ABX9PQV9_9GAMM</name>
<sequence>MKTKNRKHDEIHRRYTGKNPVILPDTVGIPLPVLERTSLDKETNIFPNLFTAAIGRINPGIAPDDIGRLLKDLTLLLDNDDLGRAFFEKLSDRSGIKLIDFDNFNNNSFHVVTELTCENGDEEFRPDITLLINGMPLILLK</sequence>
<keyword evidence="6" id="KW-0680">Restriction system</keyword>
<proteinExistence type="inferred from homology"/>
<dbReference type="PANTHER" id="PTHR30195">
    <property type="entry name" value="TYPE I SITE-SPECIFIC DEOXYRIBONUCLEASE PROTEIN SUBUNIT M AND R"/>
    <property type="match status" value="1"/>
</dbReference>
<keyword evidence="7" id="KW-0255">Endonuclease</keyword>
<evidence type="ECO:0000256" key="4">
    <source>
        <dbReference type="ARBA" id="ARBA00022722"/>
    </source>
</evidence>
<comment type="catalytic activity">
    <reaction evidence="1">
        <text>Endonucleolytic cleavage of DNA to give random double-stranded fragments with terminal 5'-phosphates, ATP is simultaneously hydrolyzed.</text>
        <dbReference type="EC" id="3.1.21.3"/>
    </reaction>
</comment>
<evidence type="ECO:0000256" key="6">
    <source>
        <dbReference type="ARBA" id="ARBA00022747"/>
    </source>
</evidence>
<evidence type="ECO:0000256" key="5">
    <source>
        <dbReference type="ARBA" id="ARBA00022741"/>
    </source>
</evidence>
<evidence type="ECO:0000313" key="13">
    <source>
        <dbReference type="Proteomes" id="UP000284853"/>
    </source>
</evidence>
<keyword evidence="9" id="KW-0067">ATP-binding</keyword>
<dbReference type="EMBL" id="NSDJ01000001">
    <property type="protein sequence ID" value="RKF66877.1"/>
    <property type="molecule type" value="Genomic_DNA"/>
</dbReference>
<dbReference type="CDD" id="cd22332">
    <property type="entry name" value="HsdR_N"/>
    <property type="match status" value="1"/>
</dbReference>